<keyword evidence="2" id="KW-0472">Membrane</keyword>
<dbReference type="Pfam" id="PF00144">
    <property type="entry name" value="Beta-lactamase"/>
    <property type="match status" value="1"/>
</dbReference>
<organism evidence="4 5">
    <name type="scientific">Schleiferilactobacillus shenzhenensis LY-73</name>
    <dbReference type="NCBI Taxonomy" id="1231336"/>
    <lineage>
        <taxon>Bacteria</taxon>
        <taxon>Bacillati</taxon>
        <taxon>Bacillota</taxon>
        <taxon>Bacilli</taxon>
        <taxon>Lactobacillales</taxon>
        <taxon>Lactobacillaceae</taxon>
        <taxon>Schleiferilactobacillus</taxon>
    </lineage>
</organism>
<keyword evidence="4" id="KW-0121">Carboxypeptidase</keyword>
<sequence>MQKRTSFILGLLVGALLVGAAGTATYYGWVRPRHVNEMQVLKKNYAAENSSLRRRAKGLRKTATSAIPAPQNTNIDRLTPASEAALNKKLQAEQFIGTVLLVQHGQIILNKGYGYADAVTKRKNTAASLYQIGSVQKSITAVLIAQLIASGQAKYTDNLHLYYPQIPASDGITLRHMLNMASGLAYTAPAPKTVLTDNQLLAYVLQRVTFNPAKLGHRDYQPVNFTLLAGIVEQLTHQSYEQVVNQRIFAPLGLKANDAGFQWHMIEQPSETVSYGTKPNAGLYAQPVAQTLADMHSELGTGNIYATSNALYQIEKATVDGKLLSAAQVKTLRNSSNGVYGGGAYNFADYYVSHGVKNNQEVVFAMAKDGQTAAILMTNRASAYLQWEDWQKWYYRFAQNAATD</sequence>
<reference evidence="5" key="1">
    <citation type="journal article" date="2013" name="Genome Announc.">
        <title>Whole-Genome Sequencing of Lactobacillus shenzhenensis Strain LY-73T.</title>
        <authorList>
            <person name="Lin Z."/>
            <person name="Liu Z."/>
            <person name="Yang R."/>
            <person name="Zou Y."/>
            <person name="Wan D."/>
            <person name="Chen J."/>
            <person name="Guo M."/>
            <person name="Zhao J."/>
            <person name="Fang C."/>
            <person name="Yang R."/>
            <person name="Liu F."/>
        </authorList>
    </citation>
    <scope>NUCLEOTIDE SEQUENCE [LARGE SCALE GENOMIC DNA]</scope>
    <source>
        <strain evidence="5">LY-73</strain>
    </source>
</reference>
<protein>
    <submittedName>
        <fullName evidence="4">D-alanyl-D-alanine carboxypeptidase</fullName>
    </submittedName>
</protein>
<keyword evidence="4" id="KW-0645">Protease</keyword>
<dbReference type="GO" id="GO:0004180">
    <property type="term" value="F:carboxypeptidase activity"/>
    <property type="evidence" value="ECO:0007669"/>
    <property type="project" value="UniProtKB-KW"/>
</dbReference>
<proteinExistence type="predicted"/>
<evidence type="ECO:0000259" key="3">
    <source>
        <dbReference type="Pfam" id="PF00144"/>
    </source>
</evidence>
<comment type="subcellular location">
    <subcellularLocation>
        <location evidence="1">Membrane</location>
    </subcellularLocation>
</comment>
<name>U4TSV8_9LACO</name>
<dbReference type="AlphaFoldDB" id="U4TSV8"/>
<evidence type="ECO:0000313" key="5">
    <source>
        <dbReference type="Proteomes" id="UP000030647"/>
    </source>
</evidence>
<keyword evidence="5" id="KW-1185">Reference proteome</keyword>
<dbReference type="eggNOG" id="COG1680">
    <property type="taxonomic scope" value="Bacteria"/>
</dbReference>
<feature type="domain" description="Beta-lactamase-related" evidence="3">
    <location>
        <begin position="93"/>
        <end position="380"/>
    </location>
</feature>
<dbReference type="Proteomes" id="UP000030647">
    <property type="component" value="Unassembled WGS sequence"/>
</dbReference>
<keyword evidence="4" id="KW-0378">Hydrolase</keyword>
<dbReference type="InterPro" id="IPR001466">
    <property type="entry name" value="Beta-lactam-related"/>
</dbReference>
<dbReference type="Gene3D" id="3.40.710.10">
    <property type="entry name" value="DD-peptidase/beta-lactamase superfamily"/>
    <property type="match status" value="1"/>
</dbReference>
<dbReference type="InterPro" id="IPR050491">
    <property type="entry name" value="AmpC-like"/>
</dbReference>
<dbReference type="RefSeq" id="WP_022530189.1">
    <property type="nucleotide sequence ID" value="NZ_KI271596.1"/>
</dbReference>
<dbReference type="PANTHER" id="PTHR46825:SF11">
    <property type="entry name" value="PENICILLIN-BINDING PROTEIN 4"/>
    <property type="match status" value="1"/>
</dbReference>
<gene>
    <name evidence="4" type="ORF">L248_0857</name>
</gene>
<dbReference type="GO" id="GO:0016020">
    <property type="term" value="C:membrane"/>
    <property type="evidence" value="ECO:0007669"/>
    <property type="project" value="UniProtKB-SubCell"/>
</dbReference>
<accession>U4TSV8</accession>
<dbReference type="HOGENOM" id="CLU_020027_3_0_9"/>
<dbReference type="SUPFAM" id="SSF56601">
    <property type="entry name" value="beta-lactamase/transpeptidase-like"/>
    <property type="match status" value="1"/>
</dbReference>
<dbReference type="PANTHER" id="PTHR46825">
    <property type="entry name" value="D-ALANYL-D-ALANINE-CARBOXYPEPTIDASE/ENDOPEPTIDASE AMPH"/>
    <property type="match status" value="1"/>
</dbReference>
<evidence type="ECO:0000256" key="2">
    <source>
        <dbReference type="ARBA" id="ARBA00023136"/>
    </source>
</evidence>
<dbReference type="InterPro" id="IPR012338">
    <property type="entry name" value="Beta-lactam/transpept-like"/>
</dbReference>
<dbReference type="STRING" id="1231336.L248_0857"/>
<dbReference type="EMBL" id="KI271596">
    <property type="protein sequence ID" value="ERL64562.1"/>
    <property type="molecule type" value="Genomic_DNA"/>
</dbReference>
<dbReference type="OrthoDB" id="2151402at2"/>
<evidence type="ECO:0000256" key="1">
    <source>
        <dbReference type="ARBA" id="ARBA00004370"/>
    </source>
</evidence>
<evidence type="ECO:0000313" key="4">
    <source>
        <dbReference type="EMBL" id="ERL64562.1"/>
    </source>
</evidence>